<gene>
    <name evidence="2" type="ORF">FBY41_0203</name>
</gene>
<organism evidence="2 3">
    <name type="scientific">Humibacillus xanthopallidus</name>
    <dbReference type="NCBI Taxonomy" id="412689"/>
    <lineage>
        <taxon>Bacteria</taxon>
        <taxon>Bacillati</taxon>
        <taxon>Actinomycetota</taxon>
        <taxon>Actinomycetes</taxon>
        <taxon>Micrococcales</taxon>
        <taxon>Intrasporangiaceae</taxon>
        <taxon>Humibacillus</taxon>
    </lineage>
</organism>
<accession>A0A543HZT9</accession>
<feature type="domain" description="DUF6603" evidence="1">
    <location>
        <begin position="449"/>
        <end position="1022"/>
    </location>
</feature>
<dbReference type="Proteomes" id="UP000316747">
    <property type="component" value="Unassembled WGS sequence"/>
</dbReference>
<sequence length="1170" mass="122365">MTDPPSEGKDLVHIIADEAVAFSAPVVAAATNPWARARLLEALGWDLTALTGASEEQLTAWFGGVEAALGALAAVIADQGEWGFAKVKRIADEASKASAVASVPPLLKGTLPAGLSAEDMSVDLLSYLTVNRLHAASPVAYRTAVLLGLITPAADRAPSIPQPDVDGTPPVRLPRRRDTIHLDRIIDLLADPAGHFHDVYLPNGVTSQGDADRLASMAFPRVAALLGELGVPARYGISDDIVSALSPAGVALSGHMLSIAGTIRLGSSVTLPLGATIALRYHPGSSGTTGTLGLVVVPRVGVGLSHAVARWRYELELDAGAPGAIELNENGFELHGSTPSLSARARASRLPDGSGFALLLGPADGTHLAVGSAVLEAFAVMGTGREDFGLGLAAQKAEVVVRAGDGDAFLKRVLPTEGLRVEFDLGLAWSRRGGLAIAGGLSTAVTLPIHLGLGPFEIDSVYLALDADVATRTLGATAALTVKLEIGALKAVVERIGITGELSFPQTSGGALGPVQLVPRFKAPDGVGMTIKAGPVKGGGYLFVDELKGQYAGALELGFGDFKLAALGLLNTKLPDGSPILGRDGKETWSLIVVAAAQWKPVHIAFGVHIAGAGLVVGLHRTTDLPALRAGVRTKALDAVLFPPDPVGNAPQLLSTLGALFPVAPDRHVFGLMAKFTWGPEAWLSLELALLLEIPAPLRLIVLGRVALKLPEKSPAVELRLDAVGILDLDKKEFSLDATFVDSKIAGMELTGDMLVRAAWGDRSVFAFSAGGFHPRYTPPPGFPEVRRLTLAISKKKNPKITLTAYLAVTSNSLQLGARVEVHAEALGFSVDGHLVFDALIRWSPFGLDLYLEASVSLKRGDRVLMAVLLQLSLTGPEPWVFKGKASFSLWFINGSVPVEGRWGPPEPERDAPMPLDPTGRTTEALSAAGAWSVRPPSASSVATLRSVEADGLLVHPLGQVGVQQAVLPLAVSVQRLGRVPLDRPRMYTIAGARFGAATTVEPGSPILAAFAPGEFFDLTDDQRLGRPDFEMLQSGSWFGSPGYSVPADATAGVFTEVAYERGILDAPTQPVRSLAPEPLAPERFARSIETGPAAVAPARRGGAARFATDVAEVTVLEPRYAVSGLMAPADGSRGLRPVPDTYTAVLEHFGGPVRGEDRVPVVSLAEATR</sequence>
<dbReference type="EMBL" id="VFPM01000001">
    <property type="protein sequence ID" value="TQM63849.1"/>
    <property type="molecule type" value="Genomic_DNA"/>
</dbReference>
<dbReference type="OrthoDB" id="535891at2"/>
<evidence type="ECO:0000259" key="1">
    <source>
        <dbReference type="Pfam" id="PF20248"/>
    </source>
</evidence>
<name>A0A543HZT9_9MICO</name>
<proteinExistence type="predicted"/>
<dbReference type="Pfam" id="PF20248">
    <property type="entry name" value="DUF6603"/>
    <property type="match status" value="1"/>
</dbReference>
<evidence type="ECO:0000313" key="2">
    <source>
        <dbReference type="EMBL" id="TQM63849.1"/>
    </source>
</evidence>
<reference evidence="2 3" key="1">
    <citation type="submission" date="2019-06" db="EMBL/GenBank/DDBJ databases">
        <title>Genome sequencing of plant associated microbes to promote plant fitness in Sorghum bicolor and Oryza sativa.</title>
        <authorList>
            <person name="Coleman-Derr D."/>
        </authorList>
    </citation>
    <scope>NUCLEOTIDE SEQUENCE [LARGE SCALE GENOMIC DNA]</scope>
    <source>
        <strain evidence="2 3">KV-663</strain>
    </source>
</reference>
<dbReference type="RefSeq" id="WP_141841572.1">
    <property type="nucleotide sequence ID" value="NZ_VFPM01000001.1"/>
</dbReference>
<dbReference type="InterPro" id="IPR046538">
    <property type="entry name" value="DUF6603"/>
</dbReference>
<protein>
    <recommendedName>
        <fullName evidence="1">DUF6603 domain-containing protein</fullName>
    </recommendedName>
</protein>
<comment type="caution">
    <text evidence="2">The sequence shown here is derived from an EMBL/GenBank/DDBJ whole genome shotgun (WGS) entry which is preliminary data.</text>
</comment>
<evidence type="ECO:0000313" key="3">
    <source>
        <dbReference type="Proteomes" id="UP000316747"/>
    </source>
</evidence>
<keyword evidence="3" id="KW-1185">Reference proteome</keyword>
<dbReference type="AlphaFoldDB" id="A0A543HZT9"/>